<evidence type="ECO:0000313" key="4">
    <source>
        <dbReference type="Proteomes" id="UP000256970"/>
    </source>
</evidence>
<keyword evidence="1" id="KW-0732">Signal</keyword>
<reference evidence="3 4" key="1">
    <citation type="submission" date="2016-10" db="EMBL/GenBank/DDBJ databases">
        <authorList>
            <person name="Cai Z."/>
        </authorList>
    </citation>
    <scope>NUCLEOTIDE SEQUENCE [LARGE SCALE GENOMIC DNA]</scope>
</reference>
<dbReference type="Pfam" id="PF03067">
    <property type="entry name" value="LPMO_10"/>
    <property type="match status" value="1"/>
</dbReference>
<dbReference type="AlphaFoldDB" id="A0A383VTS0"/>
<proteinExistence type="predicted"/>
<feature type="domain" description="Chitin-binding type-4" evidence="2">
    <location>
        <begin position="28"/>
        <end position="264"/>
    </location>
</feature>
<name>A0A383VTS0_TETOB</name>
<evidence type="ECO:0000313" key="3">
    <source>
        <dbReference type="EMBL" id="SZX68895.1"/>
    </source>
</evidence>
<organism evidence="3 4">
    <name type="scientific">Tetradesmus obliquus</name>
    <name type="common">Green alga</name>
    <name type="synonym">Acutodesmus obliquus</name>
    <dbReference type="NCBI Taxonomy" id="3088"/>
    <lineage>
        <taxon>Eukaryota</taxon>
        <taxon>Viridiplantae</taxon>
        <taxon>Chlorophyta</taxon>
        <taxon>core chlorophytes</taxon>
        <taxon>Chlorophyceae</taxon>
        <taxon>CS clade</taxon>
        <taxon>Sphaeropleales</taxon>
        <taxon>Scenedesmaceae</taxon>
        <taxon>Tetradesmus</taxon>
    </lineage>
</organism>
<dbReference type="Proteomes" id="UP000256970">
    <property type="component" value="Unassembled WGS sequence"/>
</dbReference>
<feature type="signal peptide" evidence="1">
    <location>
        <begin position="1"/>
        <end position="27"/>
    </location>
</feature>
<dbReference type="STRING" id="3088.A0A383VTS0"/>
<evidence type="ECO:0000256" key="1">
    <source>
        <dbReference type="SAM" id="SignalP"/>
    </source>
</evidence>
<accession>A0A383VTS0</accession>
<gene>
    <name evidence="3" type="ORF">BQ4739_LOCUS9209</name>
</gene>
<protein>
    <recommendedName>
        <fullName evidence="2">Chitin-binding type-4 domain-containing protein</fullName>
    </recommendedName>
</protein>
<keyword evidence="4" id="KW-1185">Reference proteome</keyword>
<dbReference type="InterPro" id="IPR004302">
    <property type="entry name" value="Cellulose/chitin-bd_N"/>
</dbReference>
<dbReference type="EMBL" id="FNXT01000887">
    <property type="protein sequence ID" value="SZX68895.1"/>
    <property type="molecule type" value="Genomic_DNA"/>
</dbReference>
<evidence type="ECO:0000259" key="2">
    <source>
        <dbReference type="Pfam" id="PF03067"/>
    </source>
</evidence>
<feature type="chain" id="PRO_5016740186" description="Chitin-binding type-4 domain-containing protein" evidence="1">
    <location>
        <begin position="28"/>
        <end position="268"/>
    </location>
</feature>
<sequence length="268" mass="29861">MQQPQLQSASSLLIIGVLLLAPLLADGHGLLYDPPGRNWKAYMNRQTDWAHQLNGGGKYKVSDNCKHTWPSGLAGLCGDEPGQSRWMNPTAPKTYKAGQTVKLQVIVSTNHGGRFAFSICPADAKDSSKCFKLDRADGRGQFFYLPRIRAYNGGATGESAVPTERGPISSWSWFNMPHTNCGAGKYCDQFMGNTVYEVRYRLPKDFSCERCILQWHYLTGNSCWPPCSKEDPTFPNCRPPTYQIPYCGTPGAAYPEEFWNCADVRIQA</sequence>